<dbReference type="Pfam" id="PF07024">
    <property type="entry name" value="ImpE"/>
    <property type="match status" value="1"/>
</dbReference>
<dbReference type="InterPro" id="IPR011990">
    <property type="entry name" value="TPR-like_helical_dom_sf"/>
</dbReference>
<dbReference type="AlphaFoldDB" id="A0A6S7ARV9"/>
<accession>A0A6S7ARV9</accession>
<dbReference type="SUPFAM" id="SSF144059">
    <property type="entry name" value="ImpE-like"/>
    <property type="match status" value="1"/>
</dbReference>
<evidence type="ECO:0000313" key="1">
    <source>
        <dbReference type="EMBL" id="CAB3775877.1"/>
    </source>
</evidence>
<organism evidence="1 2">
    <name type="scientific">Paraburkholderia ultramafica</name>
    <dbReference type="NCBI Taxonomy" id="1544867"/>
    <lineage>
        <taxon>Bacteria</taxon>
        <taxon>Pseudomonadati</taxon>
        <taxon>Pseudomonadota</taxon>
        <taxon>Betaproteobacteria</taxon>
        <taxon>Burkholderiales</taxon>
        <taxon>Burkholderiaceae</taxon>
        <taxon>Paraburkholderia</taxon>
    </lineage>
</organism>
<evidence type="ECO:0000313" key="2">
    <source>
        <dbReference type="Proteomes" id="UP000494365"/>
    </source>
</evidence>
<proteinExistence type="predicted"/>
<gene>
    <name evidence="1" type="ORF">LMG28614_00101</name>
</gene>
<dbReference type="EMBL" id="CADIKK010000001">
    <property type="protein sequence ID" value="CAB3775877.1"/>
    <property type="molecule type" value="Genomic_DNA"/>
</dbReference>
<reference evidence="1 2" key="1">
    <citation type="submission" date="2020-04" db="EMBL/GenBank/DDBJ databases">
        <authorList>
            <person name="De Canck E."/>
        </authorList>
    </citation>
    <scope>NUCLEOTIDE SEQUENCE [LARGE SCALE GENOMIC DNA]</scope>
    <source>
        <strain evidence="1 2">LMG 28614</strain>
    </source>
</reference>
<keyword evidence="2" id="KW-1185">Reference proteome</keyword>
<dbReference type="RefSeq" id="WP_217469074.1">
    <property type="nucleotide sequence ID" value="NZ_CADIKK010000001.1"/>
</dbReference>
<dbReference type="Proteomes" id="UP000494365">
    <property type="component" value="Unassembled WGS sequence"/>
</dbReference>
<dbReference type="Gene3D" id="1.25.40.10">
    <property type="entry name" value="Tetratricopeptide repeat domain"/>
    <property type="match status" value="1"/>
</dbReference>
<sequence>MSISPGVANPETLLVNGQLDEALRVLSAEVRSRPADAVLRVFLFQLLALLGDWERAANQLKVAGELDEQNALMVTAYGCALRGEREREAVMTGSASPNLIGEPARWHASLAQSLQALCAGRVAQALELRANAFDAAGTVAGTIDGEPFAWLADADPRFGPCLELILKTGYAWVPFAQIRALTFEAPADLRDKIWAPAQITWQSGAQAVGFVPCRYPGSERSGVAGLALAARTEWIAQGDDCFAGRGQRMFVTDTAEYSLLDVRSVTFGTR</sequence>
<dbReference type="PIRSF" id="PIRSF029288">
    <property type="entry name" value="SciE_ImpE"/>
    <property type="match status" value="1"/>
</dbReference>
<protein>
    <recommendedName>
        <fullName evidence="3">Virulence protein SciE type</fullName>
    </recommendedName>
</protein>
<name>A0A6S7ARV9_9BURK</name>
<dbReference type="InterPro" id="IPR009211">
    <property type="entry name" value="TagJ"/>
</dbReference>
<evidence type="ECO:0008006" key="3">
    <source>
        <dbReference type="Google" id="ProtNLM"/>
    </source>
</evidence>